<evidence type="ECO:0000313" key="10">
    <source>
        <dbReference type="Proteomes" id="UP000184389"/>
    </source>
</evidence>
<feature type="site" description="Important for enzyme activity" evidence="7">
    <location>
        <position position="260"/>
    </location>
</feature>
<gene>
    <name evidence="9" type="ORF">SAMN02745180_02121</name>
</gene>
<sequence length="472" mass="52429">MIKENLISEIKSIVGESQVLTDESTLSQKSVDLYALRLLQKHYGWKPTLPVCVVRPKSTEEISKLLKYLNENNIPTIPYGGGSGVLGGAETREEGTVVIDVSEINEIVELNEKDMTVTVQGGVFLKDLEAWLNERGYITGHYPQSIDLAQVGGLAATRSIGQFSTKYGGAEDLVLGMEGVLADGEIVRIKAVPRRSVGPDLRQLWIGSEGMAGIITELTVKVFPKPEKRWLQAYAVAEMKDGLEIIRKVMQKGYKPAVVRLHDWLESEKPYGAFLNEGESILLFLCEGNEAICDVEGKGIEAIATAGGGRPLGEKPVEIWYEHKNDAADEYEKYGLMGALVDTIEISATWSNIADIYEETCDRVFYEVDEAVYFSGHSSHSYVNGTNIYFQMGALPKKDVKEVERVYYQMWSIVMETTLKYGGTIGHHHGVGKHRTKWLKEELGSSYVMMEKIKAAFDSNGIMNPGVIIEKK</sequence>
<dbReference type="AlphaFoldDB" id="A0A1M5YCH9"/>
<protein>
    <submittedName>
        <fullName evidence="9">FAD/FMN-containing dehydrogenase</fullName>
    </submittedName>
</protein>
<dbReference type="Gene3D" id="3.40.462.40">
    <property type="entry name" value="FAD-linked oxidase, cap domain/gating helix"/>
    <property type="match status" value="1"/>
</dbReference>
<keyword evidence="2" id="KW-0285">Flavoprotein</keyword>
<dbReference type="Pfam" id="PF01565">
    <property type="entry name" value="FAD_binding_4"/>
    <property type="match status" value="1"/>
</dbReference>
<keyword evidence="3 6" id="KW-0274">FAD</keyword>
<dbReference type="InterPro" id="IPR016164">
    <property type="entry name" value="FAD-linked_Oxase-like_C"/>
</dbReference>
<evidence type="ECO:0000256" key="4">
    <source>
        <dbReference type="ARBA" id="ARBA00023002"/>
    </source>
</evidence>
<dbReference type="PANTHER" id="PTHR46568">
    <property type="entry name" value="ALKYLDIHYDROXYACETONEPHOSPHATE SYNTHASE, PEROXISOMAL"/>
    <property type="match status" value="1"/>
</dbReference>
<accession>A0A1M5YCH9</accession>
<dbReference type="InterPro" id="IPR016169">
    <property type="entry name" value="FAD-bd_PCMH_sub2"/>
</dbReference>
<dbReference type="InterPro" id="IPR006094">
    <property type="entry name" value="Oxid_FAD_bind_N"/>
</dbReference>
<dbReference type="SUPFAM" id="SSF56176">
    <property type="entry name" value="FAD-binding/transporter-associated domain-like"/>
    <property type="match status" value="1"/>
</dbReference>
<dbReference type="InterPro" id="IPR016171">
    <property type="entry name" value="Vanillyl_alc_oxidase_C-sub2"/>
</dbReference>
<dbReference type="Gene3D" id="1.10.45.10">
    <property type="entry name" value="Vanillyl-alcohol Oxidase, Chain A, domain 4"/>
    <property type="match status" value="1"/>
</dbReference>
<evidence type="ECO:0000256" key="1">
    <source>
        <dbReference type="ARBA" id="ARBA00008000"/>
    </source>
</evidence>
<evidence type="ECO:0000259" key="8">
    <source>
        <dbReference type="PROSITE" id="PS51387"/>
    </source>
</evidence>
<reference evidence="9 10" key="1">
    <citation type="submission" date="2016-11" db="EMBL/GenBank/DDBJ databases">
        <authorList>
            <person name="Jaros S."/>
            <person name="Januszkiewicz K."/>
            <person name="Wedrychowicz H."/>
        </authorList>
    </citation>
    <scope>NUCLEOTIDE SEQUENCE [LARGE SCALE GENOMIC DNA]</scope>
    <source>
        <strain evidence="9 10">DSM 13106</strain>
    </source>
</reference>
<dbReference type="Proteomes" id="UP000184389">
    <property type="component" value="Unassembled WGS sequence"/>
</dbReference>
<dbReference type="GO" id="GO:0008609">
    <property type="term" value="F:alkylglycerone-phosphate synthase activity"/>
    <property type="evidence" value="ECO:0007669"/>
    <property type="project" value="InterPro"/>
</dbReference>
<dbReference type="Gene3D" id="3.30.43.10">
    <property type="entry name" value="Uridine Diphospho-n-acetylenolpyruvylglucosamine Reductase, domain 2"/>
    <property type="match status" value="1"/>
</dbReference>
<evidence type="ECO:0000313" key="9">
    <source>
        <dbReference type="EMBL" id="SHI09727.1"/>
    </source>
</evidence>
<keyword evidence="10" id="KW-1185">Reference proteome</keyword>
<evidence type="ECO:0000256" key="6">
    <source>
        <dbReference type="PIRSR" id="PIRSR625650-3"/>
    </source>
</evidence>
<dbReference type="OrthoDB" id="9767256at2"/>
<dbReference type="InterPro" id="IPR036318">
    <property type="entry name" value="FAD-bd_PCMH-like_sf"/>
</dbReference>
<name>A0A1M5YCH9_9FIRM</name>
<feature type="binding site" evidence="6">
    <location>
        <begin position="209"/>
        <end position="215"/>
    </location>
    <ligand>
        <name>FAD</name>
        <dbReference type="ChEBI" id="CHEBI:57692"/>
    </ligand>
</feature>
<dbReference type="InterPro" id="IPR004113">
    <property type="entry name" value="FAD-bd_oxidored_4_C"/>
</dbReference>
<feature type="active site" description="Proton donor/acceptor" evidence="5">
    <location>
        <position position="389"/>
    </location>
</feature>
<dbReference type="RefSeq" id="WP_072744767.1">
    <property type="nucleotide sequence ID" value="NZ_FQXR01000010.1"/>
</dbReference>
<evidence type="ECO:0000256" key="2">
    <source>
        <dbReference type="ARBA" id="ARBA00022630"/>
    </source>
</evidence>
<dbReference type="Gene3D" id="3.30.465.10">
    <property type="match status" value="1"/>
</dbReference>
<evidence type="ECO:0000256" key="3">
    <source>
        <dbReference type="ARBA" id="ARBA00022827"/>
    </source>
</evidence>
<dbReference type="InterPro" id="IPR016167">
    <property type="entry name" value="FAD-bd_PCMH_sub1"/>
</dbReference>
<organism evidence="9 10">
    <name type="scientific">Sporanaerobacter acetigenes DSM 13106</name>
    <dbReference type="NCBI Taxonomy" id="1123281"/>
    <lineage>
        <taxon>Bacteria</taxon>
        <taxon>Bacillati</taxon>
        <taxon>Bacillota</taxon>
        <taxon>Tissierellia</taxon>
        <taxon>Tissierellales</taxon>
        <taxon>Sporanaerobacteraceae</taxon>
        <taxon>Sporanaerobacter</taxon>
    </lineage>
</organism>
<dbReference type="InterPro" id="IPR025650">
    <property type="entry name" value="Alkyl-DHAP_Synthase"/>
</dbReference>
<dbReference type="GO" id="GO:0016491">
    <property type="term" value="F:oxidoreductase activity"/>
    <property type="evidence" value="ECO:0007669"/>
    <property type="project" value="UniProtKB-KW"/>
</dbReference>
<evidence type="ECO:0000256" key="5">
    <source>
        <dbReference type="PIRSR" id="PIRSR625650-1"/>
    </source>
</evidence>
<feature type="domain" description="FAD-binding PCMH-type" evidence="8">
    <location>
        <begin position="46"/>
        <end position="225"/>
    </location>
</feature>
<dbReference type="InterPro" id="IPR016166">
    <property type="entry name" value="FAD-bd_PCMH"/>
</dbReference>
<dbReference type="Gene3D" id="3.30.70.3450">
    <property type="match status" value="1"/>
</dbReference>
<comment type="cofactor">
    <cofactor evidence="6">
        <name>FAD</name>
        <dbReference type="ChEBI" id="CHEBI:57692"/>
    </cofactor>
</comment>
<dbReference type="Pfam" id="PF02913">
    <property type="entry name" value="FAD-oxidase_C"/>
    <property type="match status" value="1"/>
</dbReference>
<comment type="similarity">
    <text evidence="1">Belongs to the FAD-binding oxidoreductase/transferase type 4 family.</text>
</comment>
<dbReference type="STRING" id="1123281.SAMN02745180_02121"/>
<dbReference type="GO" id="GO:0008610">
    <property type="term" value="P:lipid biosynthetic process"/>
    <property type="evidence" value="ECO:0007669"/>
    <property type="project" value="InterPro"/>
</dbReference>
<dbReference type="PROSITE" id="PS51387">
    <property type="entry name" value="FAD_PCMH"/>
    <property type="match status" value="1"/>
</dbReference>
<keyword evidence="4" id="KW-0560">Oxidoreductase</keyword>
<dbReference type="GO" id="GO:0071949">
    <property type="term" value="F:FAD binding"/>
    <property type="evidence" value="ECO:0007669"/>
    <property type="project" value="InterPro"/>
</dbReference>
<dbReference type="SUPFAM" id="SSF55103">
    <property type="entry name" value="FAD-linked oxidases, C-terminal domain"/>
    <property type="match status" value="1"/>
</dbReference>
<proteinExistence type="inferred from homology"/>
<dbReference type="EMBL" id="FQXR01000010">
    <property type="protein sequence ID" value="SHI09727.1"/>
    <property type="molecule type" value="Genomic_DNA"/>
</dbReference>
<evidence type="ECO:0000256" key="7">
    <source>
        <dbReference type="PIRSR" id="PIRSR625650-4"/>
    </source>
</evidence>
<dbReference type="PANTHER" id="PTHR46568:SF1">
    <property type="entry name" value="ALKYLDIHYDROXYACETONEPHOSPHATE SYNTHASE, PEROXISOMAL"/>
    <property type="match status" value="1"/>
</dbReference>